<dbReference type="InterPro" id="IPR022607">
    <property type="entry name" value="Phage_T4_Gp53_baseplate_wedge"/>
</dbReference>
<dbReference type="Pfam" id="PF11246">
    <property type="entry name" value="Phage_gp53"/>
    <property type="match status" value="1"/>
</dbReference>
<dbReference type="Proteomes" id="UP000510897">
    <property type="component" value="Segment"/>
</dbReference>
<dbReference type="EMBL" id="MT586120">
    <property type="protein sequence ID" value="QLF86062.1"/>
    <property type="molecule type" value="Genomic_DNA"/>
</dbReference>
<accession>A0A7D5JJV9</accession>
<name>A0A7D5JJV9_9CAUD</name>
<evidence type="ECO:0000313" key="2">
    <source>
        <dbReference type="Proteomes" id="UP000510897"/>
    </source>
</evidence>
<evidence type="ECO:0000313" key="1">
    <source>
        <dbReference type="EMBL" id="QLF86062.1"/>
    </source>
</evidence>
<evidence type="ECO:0008006" key="3">
    <source>
        <dbReference type="Google" id="ProtNLM"/>
    </source>
</evidence>
<reference evidence="1 2" key="1">
    <citation type="submission" date="2020-06" db="EMBL/GenBank/DDBJ databases">
        <authorList>
            <person name="Puxty R.J."/>
            <person name="Weihe C."/>
            <person name="Marston M.F."/>
            <person name="Martiny J.B.H."/>
        </authorList>
    </citation>
    <scope>NUCLEOTIDE SEQUENCE [LARGE SCALE GENOMIC DNA]</scope>
    <source>
        <strain evidence="1">0809CC03</strain>
    </source>
</reference>
<organism evidence="1 2">
    <name type="scientific">Synechococcus phage S-CAM7</name>
    <dbReference type="NCBI Taxonomy" id="1883368"/>
    <lineage>
        <taxon>Viruses</taxon>
        <taxon>Duplodnaviria</taxon>
        <taxon>Heunggongvirae</taxon>
        <taxon>Uroviricota</taxon>
        <taxon>Caudoviricetes</taxon>
        <taxon>Pantevenvirales</taxon>
        <taxon>Kyanoviridae</taxon>
        <taxon>Mazuvirus</taxon>
        <taxon>Mazuvirus scam7</taxon>
    </lineage>
</organism>
<gene>
    <name evidence="1" type="ORF">CC030809_00006</name>
</gene>
<sequence>MTYFRQLPNIEYQNFLNDRTGSQDYILMKNIFLRGKLREDLESNFTVFQKYSIKGDERPDEIAYDIYGSSQYDWVVLITARIITYQNDYPLTSQELYDYTLNKYGVEGMNAINHYESVEVRDRLDRLVYPAGIVVAKDFTIPNPDTPTSFISPVVGVSNFEYETNKNDRKRNITILRPLYLNQFLNDMREISKYGFNSEYINSTTIRAENSKTKSP</sequence>
<protein>
    <recommendedName>
        <fullName evidence="3">Baseplate wedge component</fullName>
    </recommendedName>
</protein>
<reference evidence="1 2" key="2">
    <citation type="submission" date="2020-07" db="EMBL/GenBank/DDBJ databases">
        <title>Signatures of coevolution in a cyanophage population.</title>
        <authorList>
            <person name="Abebe J."/>
        </authorList>
    </citation>
    <scope>NUCLEOTIDE SEQUENCE [LARGE SCALE GENOMIC DNA]</scope>
    <source>
        <strain evidence="1">0809CC03</strain>
    </source>
</reference>
<proteinExistence type="predicted"/>